<dbReference type="Proteomes" id="UP000789833">
    <property type="component" value="Unassembled WGS sequence"/>
</dbReference>
<proteinExistence type="inferred from homology"/>
<evidence type="ECO:0000256" key="3">
    <source>
        <dbReference type="RuleBase" id="RU003476"/>
    </source>
</evidence>
<name>A0ABN8A9A7_9BACI</name>
<dbReference type="CDD" id="cd02883">
    <property type="entry name" value="NUDIX_Hydrolase"/>
    <property type="match status" value="1"/>
</dbReference>
<dbReference type="Pfam" id="PF00293">
    <property type="entry name" value="NUDIX"/>
    <property type="match status" value="1"/>
</dbReference>
<dbReference type="EMBL" id="CAKJTJ010000004">
    <property type="protein sequence ID" value="CAG9620421.1"/>
    <property type="molecule type" value="Genomic_DNA"/>
</dbReference>
<protein>
    <recommendedName>
        <fullName evidence="4">Nudix hydrolase domain-containing protein</fullName>
    </recommendedName>
</protein>
<dbReference type="PANTHER" id="PTHR43046:SF14">
    <property type="entry name" value="MUTT_NUDIX FAMILY PROTEIN"/>
    <property type="match status" value="1"/>
</dbReference>
<gene>
    <name evidence="5" type="ORF">BACCIP111883_01189</name>
</gene>
<dbReference type="InterPro" id="IPR015797">
    <property type="entry name" value="NUDIX_hydrolase-like_dom_sf"/>
</dbReference>
<feature type="domain" description="Nudix hydrolase" evidence="4">
    <location>
        <begin position="31"/>
        <end position="90"/>
    </location>
</feature>
<dbReference type="InterPro" id="IPR020084">
    <property type="entry name" value="NUDIX_hydrolase_CS"/>
</dbReference>
<dbReference type="PROSITE" id="PS00893">
    <property type="entry name" value="NUDIX_BOX"/>
    <property type="match status" value="1"/>
</dbReference>
<keyword evidence="2 3" id="KW-0378">Hydrolase</keyword>
<dbReference type="InterPro" id="IPR020476">
    <property type="entry name" value="Nudix_hydrolase"/>
</dbReference>
<sequence length="90" mass="10341">MKKKLNQEGEIVIFYKLMGIETVDENTNKIIYREAVRAVIIQNDKILMVQSNIGDYKFPGGGVEINESHEEAIMREVAEETGHLKLFSER</sequence>
<reference evidence="5 6" key="1">
    <citation type="submission" date="2021-10" db="EMBL/GenBank/DDBJ databases">
        <authorList>
            <person name="Criscuolo A."/>
        </authorList>
    </citation>
    <scope>NUCLEOTIDE SEQUENCE [LARGE SCALE GENOMIC DNA]</scope>
    <source>
        <strain evidence="6">CIP 111883</strain>
    </source>
</reference>
<evidence type="ECO:0000313" key="5">
    <source>
        <dbReference type="EMBL" id="CAG9620421.1"/>
    </source>
</evidence>
<comment type="cofactor">
    <cofactor evidence="1">
        <name>Mg(2+)</name>
        <dbReference type="ChEBI" id="CHEBI:18420"/>
    </cofactor>
</comment>
<evidence type="ECO:0000313" key="6">
    <source>
        <dbReference type="Proteomes" id="UP000789833"/>
    </source>
</evidence>
<dbReference type="PANTHER" id="PTHR43046">
    <property type="entry name" value="GDP-MANNOSE MANNOSYL HYDROLASE"/>
    <property type="match status" value="1"/>
</dbReference>
<evidence type="ECO:0000259" key="4">
    <source>
        <dbReference type="PROSITE" id="PS51462"/>
    </source>
</evidence>
<comment type="caution">
    <text evidence="5">The sequence shown here is derived from an EMBL/GenBank/DDBJ whole genome shotgun (WGS) entry which is preliminary data.</text>
</comment>
<keyword evidence="6" id="KW-1185">Reference proteome</keyword>
<dbReference type="PROSITE" id="PS51462">
    <property type="entry name" value="NUDIX"/>
    <property type="match status" value="1"/>
</dbReference>
<evidence type="ECO:0000256" key="1">
    <source>
        <dbReference type="ARBA" id="ARBA00001946"/>
    </source>
</evidence>
<accession>A0ABN8A9A7</accession>
<dbReference type="Gene3D" id="3.90.79.10">
    <property type="entry name" value="Nucleoside Triphosphate Pyrophosphohydrolase"/>
    <property type="match status" value="1"/>
</dbReference>
<dbReference type="InterPro" id="IPR000086">
    <property type="entry name" value="NUDIX_hydrolase_dom"/>
</dbReference>
<dbReference type="SUPFAM" id="SSF55811">
    <property type="entry name" value="Nudix"/>
    <property type="match status" value="1"/>
</dbReference>
<organism evidence="5 6">
    <name type="scientific">Sutcliffiella rhizosphaerae</name>
    <dbReference type="NCBI Taxonomy" id="2880967"/>
    <lineage>
        <taxon>Bacteria</taxon>
        <taxon>Bacillati</taxon>
        <taxon>Bacillota</taxon>
        <taxon>Bacilli</taxon>
        <taxon>Bacillales</taxon>
        <taxon>Bacillaceae</taxon>
        <taxon>Sutcliffiella</taxon>
    </lineage>
</organism>
<evidence type="ECO:0000256" key="2">
    <source>
        <dbReference type="ARBA" id="ARBA00022801"/>
    </source>
</evidence>
<comment type="similarity">
    <text evidence="3">Belongs to the Nudix hydrolase family.</text>
</comment>
<dbReference type="PRINTS" id="PR00502">
    <property type="entry name" value="NUDIXFAMILY"/>
</dbReference>